<dbReference type="AlphaFoldDB" id="A0A1I7V5G7"/>
<proteinExistence type="predicted"/>
<accession>A0A1I7V5G7</accession>
<protein>
    <submittedName>
        <fullName evidence="3">DUF5641 domain-containing protein</fullName>
    </submittedName>
</protein>
<feature type="compositionally biased region" description="Basic and acidic residues" evidence="1">
    <location>
        <begin position="65"/>
        <end position="83"/>
    </location>
</feature>
<evidence type="ECO:0000313" key="3">
    <source>
        <dbReference type="WBParaSite" id="EN70_10088"/>
    </source>
</evidence>
<name>A0A1I7V5G7_LOALO</name>
<reference evidence="2" key="1">
    <citation type="submission" date="2012-04" db="EMBL/GenBank/DDBJ databases">
        <title>The Genome Sequence of Loa loa.</title>
        <authorList>
            <consortium name="The Broad Institute Genome Sequencing Platform"/>
            <consortium name="Broad Institute Genome Sequencing Center for Infectious Disease"/>
            <person name="Nutman T.B."/>
            <person name="Fink D.L."/>
            <person name="Russ C."/>
            <person name="Young S."/>
            <person name="Zeng Q."/>
            <person name="Gargeya S."/>
            <person name="Alvarado L."/>
            <person name="Berlin A."/>
            <person name="Chapman S.B."/>
            <person name="Chen Z."/>
            <person name="Freedman E."/>
            <person name="Gellesch M."/>
            <person name="Goldberg J."/>
            <person name="Griggs A."/>
            <person name="Gujja S."/>
            <person name="Heilman E.R."/>
            <person name="Heiman D."/>
            <person name="Howarth C."/>
            <person name="Mehta T."/>
            <person name="Neiman D."/>
            <person name="Pearson M."/>
            <person name="Roberts A."/>
            <person name="Saif S."/>
            <person name="Shea T."/>
            <person name="Shenoy N."/>
            <person name="Sisk P."/>
            <person name="Stolte C."/>
            <person name="Sykes S."/>
            <person name="White J."/>
            <person name="Yandava C."/>
            <person name="Haas B."/>
            <person name="Henn M.R."/>
            <person name="Nusbaum C."/>
            <person name="Birren B."/>
        </authorList>
    </citation>
    <scope>NUCLEOTIDE SEQUENCE [LARGE SCALE GENOMIC DNA]</scope>
</reference>
<evidence type="ECO:0000256" key="1">
    <source>
        <dbReference type="SAM" id="MobiDB-lite"/>
    </source>
</evidence>
<organism evidence="2 3">
    <name type="scientific">Loa loa</name>
    <name type="common">Eye worm</name>
    <name type="synonym">Filaria loa</name>
    <dbReference type="NCBI Taxonomy" id="7209"/>
    <lineage>
        <taxon>Eukaryota</taxon>
        <taxon>Metazoa</taxon>
        <taxon>Ecdysozoa</taxon>
        <taxon>Nematoda</taxon>
        <taxon>Chromadorea</taxon>
        <taxon>Rhabditida</taxon>
        <taxon>Spirurina</taxon>
        <taxon>Spiruromorpha</taxon>
        <taxon>Filarioidea</taxon>
        <taxon>Onchocercidae</taxon>
        <taxon>Loa</taxon>
    </lineage>
</organism>
<feature type="region of interest" description="Disordered" evidence="1">
    <location>
        <begin position="49"/>
        <end position="85"/>
    </location>
</feature>
<sequence length="129" mass="14954">MIFGVFPTKRVSNSPLLEMCITLEIKSFKIAARFVQNRVEETRKTKISFRHVPSEHNPKGPQWLKEPETKWSRREDQTMKGYEDETEEGIIAKVTENSSSRVGEIVLLDEHETAQGLWKLAKIKELRKG</sequence>
<keyword evidence="2" id="KW-1185">Reference proteome</keyword>
<reference evidence="3" key="2">
    <citation type="submission" date="2016-11" db="UniProtKB">
        <authorList>
            <consortium name="WormBaseParasite"/>
        </authorList>
    </citation>
    <scope>IDENTIFICATION</scope>
</reference>
<evidence type="ECO:0000313" key="2">
    <source>
        <dbReference type="Proteomes" id="UP000095285"/>
    </source>
</evidence>
<dbReference type="WBParaSite" id="EN70_10088">
    <property type="protein sequence ID" value="EN70_10088"/>
    <property type="gene ID" value="EN70_10088"/>
</dbReference>
<dbReference type="Proteomes" id="UP000095285">
    <property type="component" value="Unassembled WGS sequence"/>
</dbReference>